<accession>A0A2H0YVT1</accession>
<evidence type="ECO:0000313" key="2">
    <source>
        <dbReference type="EMBL" id="PIS42608.1"/>
    </source>
</evidence>
<sequence length="203" mass="22596">MPKFTKNGFSMIEVIVSIAITGVLVYSIGGSISYVHRMNSASEGKEKALAFAKQSMEIVTGIKNDQFACKCSVDNCVGDLCTRTQDNQPCTLLNNFSSCWTEFPVGLTNNEPLHLEYSSTQGRWYLAFGIETVSDDDSYTREIKLENIQRDINGNIVESGGSEDTNTKKVTVTMNWTERSEQHDLSITTILTGWENLNEEAQP</sequence>
<comment type="caution">
    <text evidence="2">The sequence shown here is derived from an EMBL/GenBank/DDBJ whole genome shotgun (WGS) entry which is preliminary data.</text>
</comment>
<evidence type="ECO:0000313" key="3">
    <source>
        <dbReference type="Proteomes" id="UP000231542"/>
    </source>
</evidence>
<feature type="transmembrane region" description="Helical" evidence="1">
    <location>
        <begin position="12"/>
        <end position="35"/>
    </location>
</feature>
<proteinExistence type="predicted"/>
<dbReference type="Pfam" id="PF07963">
    <property type="entry name" value="N_methyl"/>
    <property type="match status" value="1"/>
</dbReference>
<dbReference type="InterPro" id="IPR012902">
    <property type="entry name" value="N_methyl_site"/>
</dbReference>
<reference evidence="2 3" key="1">
    <citation type="submission" date="2017-09" db="EMBL/GenBank/DDBJ databases">
        <title>Depth-based differentiation of microbial function through sediment-hosted aquifers and enrichment of novel symbionts in the deep terrestrial subsurface.</title>
        <authorList>
            <person name="Probst A.J."/>
            <person name="Ladd B."/>
            <person name="Jarett J.K."/>
            <person name="Geller-Mcgrath D.E."/>
            <person name="Sieber C.M."/>
            <person name="Emerson J.B."/>
            <person name="Anantharaman K."/>
            <person name="Thomas B.C."/>
            <person name="Malmstrom R."/>
            <person name="Stieglmeier M."/>
            <person name="Klingl A."/>
            <person name="Woyke T."/>
            <person name="Ryan C.M."/>
            <person name="Banfield J.F."/>
        </authorList>
    </citation>
    <scope>NUCLEOTIDE SEQUENCE [LARGE SCALE GENOMIC DNA]</scope>
    <source>
        <strain evidence="2">CG08_land_8_20_14_0_20_40_16</strain>
    </source>
</reference>
<gene>
    <name evidence="2" type="ORF">COT24_02685</name>
</gene>
<dbReference type="AlphaFoldDB" id="A0A2H0YVT1"/>
<evidence type="ECO:0008006" key="4">
    <source>
        <dbReference type="Google" id="ProtNLM"/>
    </source>
</evidence>
<protein>
    <recommendedName>
        <fullName evidence="4">Type II secretion system protein J</fullName>
    </recommendedName>
</protein>
<name>A0A2H0YVT1_9BACT</name>
<dbReference type="Proteomes" id="UP000231542">
    <property type="component" value="Unassembled WGS sequence"/>
</dbReference>
<dbReference type="NCBIfam" id="TIGR02532">
    <property type="entry name" value="IV_pilin_GFxxxE"/>
    <property type="match status" value="1"/>
</dbReference>
<dbReference type="EMBL" id="PEXU01000032">
    <property type="protein sequence ID" value="PIS42608.1"/>
    <property type="molecule type" value="Genomic_DNA"/>
</dbReference>
<keyword evidence="1" id="KW-1133">Transmembrane helix</keyword>
<keyword evidence="1" id="KW-0812">Transmembrane</keyword>
<evidence type="ECO:0000256" key="1">
    <source>
        <dbReference type="SAM" id="Phobius"/>
    </source>
</evidence>
<keyword evidence="1" id="KW-0472">Membrane</keyword>
<organism evidence="2 3">
    <name type="scientific">Candidatus Kerfeldbacteria bacterium CG08_land_8_20_14_0_20_40_16</name>
    <dbReference type="NCBI Taxonomy" id="2014244"/>
    <lineage>
        <taxon>Bacteria</taxon>
        <taxon>Candidatus Kerfeldiibacteriota</taxon>
    </lineage>
</organism>